<dbReference type="Proteomes" id="UP000001062">
    <property type="component" value="Chromosome"/>
</dbReference>
<feature type="chain" id="PRO_5003284328" evidence="2">
    <location>
        <begin position="27"/>
        <end position="275"/>
    </location>
</feature>
<dbReference type="CDD" id="cd07534">
    <property type="entry name" value="HAD_CAP"/>
    <property type="match status" value="1"/>
</dbReference>
<evidence type="ECO:0000256" key="2">
    <source>
        <dbReference type="SAM" id="SignalP"/>
    </source>
</evidence>
<evidence type="ECO:0000313" key="3">
    <source>
        <dbReference type="EMBL" id="ADZ93058.1"/>
    </source>
</evidence>
<sequence precursor="true">MMNTVFRTFVLSSTLLLGSISLPSWADESTYTTKDLNEQLVLASVWMQNSGEFKALSYQAFNLAKMSLDDYLEQHKGSKKVAVVVDADETVIDNGAYEAWLVGKDFGYSSKTWAKWMEAAQATAMPGALDFLTYAEQKGVEIFYVTNRKMVGLEGTRKNLKALDFPFVDDAHLMLRDSTSNKEPRRQKILADFDIALLMGDNLNDFSADFKTKSLEGSYAAVEKNKALFGTKYIVLPNPTYGDWEGKVYKGNWGASAAEKDQMRKAHLTAWKPES</sequence>
<dbReference type="Gene3D" id="3.40.50.1000">
    <property type="entry name" value="HAD superfamily/HAD-like"/>
    <property type="match status" value="1"/>
</dbReference>
<evidence type="ECO:0000256" key="1">
    <source>
        <dbReference type="ARBA" id="ARBA00022729"/>
    </source>
</evidence>
<proteinExistence type="predicted"/>
<dbReference type="AlphaFoldDB" id="F2JXR0"/>
<dbReference type="InterPro" id="IPR005519">
    <property type="entry name" value="Acid_phosphat_B-like"/>
</dbReference>
<protein>
    <submittedName>
        <fullName evidence="3">5'-nucleotidase, lipoprotein e(P4) family</fullName>
    </submittedName>
</protein>
<keyword evidence="1 2" id="KW-0732">Signal</keyword>
<dbReference type="InterPro" id="IPR036412">
    <property type="entry name" value="HAD-like_sf"/>
</dbReference>
<keyword evidence="3" id="KW-0449">Lipoprotein</keyword>
<gene>
    <name evidence="3" type="ordered locus">Marme_3848</name>
</gene>
<dbReference type="KEGG" id="mme:Marme_3848"/>
<dbReference type="PANTHER" id="PTHR31284">
    <property type="entry name" value="ACID PHOSPHATASE-LIKE PROTEIN"/>
    <property type="match status" value="1"/>
</dbReference>
<dbReference type="NCBIfam" id="TIGR01533">
    <property type="entry name" value="lipo_e_P4"/>
    <property type="match status" value="1"/>
</dbReference>
<dbReference type="OrthoDB" id="395856at2"/>
<dbReference type="PATRIC" id="fig|717774.3.peg.3964"/>
<dbReference type="Pfam" id="PF03767">
    <property type="entry name" value="Acid_phosphat_B"/>
    <property type="match status" value="1"/>
</dbReference>
<dbReference type="PANTHER" id="PTHR31284:SF10">
    <property type="entry name" value="ACID PHOSPHATASE-LIKE PROTEIN"/>
    <property type="match status" value="1"/>
</dbReference>
<dbReference type="InterPro" id="IPR006423">
    <property type="entry name" value="Lipo_e_P4"/>
</dbReference>
<accession>F2JXR0</accession>
<dbReference type="PIRSF" id="PIRSF019271">
    <property type="entry name" value="Acid_Ptase_C"/>
    <property type="match status" value="1"/>
</dbReference>
<reference evidence="3 4" key="1">
    <citation type="journal article" date="2012" name="Stand. Genomic Sci.">
        <title>Complete genome sequence of the melanogenic marine bacterium Marinomonas mediterranea type strain (MMB-1(T)).</title>
        <authorList>
            <person name="Lucas-Elio P."/>
            <person name="Goodwin L."/>
            <person name="Woyke T."/>
            <person name="Pitluck S."/>
            <person name="Nolan M."/>
            <person name="Kyrpides N.C."/>
            <person name="Detter J.C."/>
            <person name="Copeland A."/>
            <person name="Teshima H."/>
            <person name="Bruce D."/>
            <person name="Detter C."/>
            <person name="Tapia R."/>
            <person name="Han S."/>
            <person name="Land M.L."/>
            <person name="Ivanova N."/>
            <person name="Mikhailova N."/>
            <person name="Johnston A.W."/>
            <person name="Sanchez-Amat A."/>
        </authorList>
    </citation>
    <scope>NUCLEOTIDE SEQUENCE [LARGE SCALE GENOMIC DNA]</scope>
    <source>
        <strain evidence="4">ATCC 700492 / JCM 21426 / NBRC 103028 / MMB-1</strain>
    </source>
</reference>
<keyword evidence="4" id="KW-1185">Reference proteome</keyword>
<dbReference type="InterPro" id="IPR023214">
    <property type="entry name" value="HAD_sf"/>
</dbReference>
<dbReference type="SUPFAM" id="SSF56784">
    <property type="entry name" value="HAD-like"/>
    <property type="match status" value="1"/>
</dbReference>
<dbReference type="RefSeq" id="WP_013662960.1">
    <property type="nucleotide sequence ID" value="NC_015276.1"/>
</dbReference>
<dbReference type="GO" id="GO:0009279">
    <property type="term" value="C:cell outer membrane"/>
    <property type="evidence" value="ECO:0007669"/>
    <property type="project" value="InterPro"/>
</dbReference>
<organism evidence="3 4">
    <name type="scientific">Marinomonas mediterranea (strain ATCC 700492 / JCM 21426 / NBRC 103028 / MMB-1)</name>
    <dbReference type="NCBI Taxonomy" id="717774"/>
    <lineage>
        <taxon>Bacteria</taxon>
        <taxon>Pseudomonadati</taxon>
        <taxon>Pseudomonadota</taxon>
        <taxon>Gammaproteobacteria</taxon>
        <taxon>Oceanospirillales</taxon>
        <taxon>Oceanospirillaceae</taxon>
        <taxon>Marinomonas</taxon>
    </lineage>
</organism>
<evidence type="ECO:0000313" key="4">
    <source>
        <dbReference type="Proteomes" id="UP000001062"/>
    </source>
</evidence>
<dbReference type="HOGENOM" id="CLU_052352_1_0_6"/>
<dbReference type="eggNOG" id="COG2503">
    <property type="taxonomic scope" value="Bacteria"/>
</dbReference>
<dbReference type="SFLD" id="SFLDS00003">
    <property type="entry name" value="Haloacid_Dehalogenase"/>
    <property type="match status" value="1"/>
</dbReference>
<dbReference type="EMBL" id="CP002583">
    <property type="protein sequence ID" value="ADZ93058.1"/>
    <property type="molecule type" value="Genomic_DNA"/>
</dbReference>
<feature type="signal peptide" evidence="2">
    <location>
        <begin position="1"/>
        <end position="26"/>
    </location>
</feature>
<dbReference type="SFLD" id="SFLDG01125">
    <property type="entry name" value="C1.1:_Acid_Phosphatase_Like"/>
    <property type="match status" value="1"/>
</dbReference>
<name>F2JXR0_MARM1</name>